<reference evidence="2 3" key="1">
    <citation type="submission" date="2023-06" db="EMBL/GenBank/DDBJ databases">
        <title>Cellulomonas sp. MW9 Whole genome sequence.</title>
        <authorList>
            <person name="Park S."/>
        </authorList>
    </citation>
    <scope>NUCLEOTIDE SEQUENCE [LARGE SCALE GENOMIC DNA]</scope>
    <source>
        <strain evidence="2 3">MW9</strain>
    </source>
</reference>
<accession>A0ABT7S768</accession>
<dbReference type="InterPro" id="IPR050426">
    <property type="entry name" value="Glycosyltransferase_28"/>
</dbReference>
<feature type="domain" description="Erythromycin biosynthesis protein CIII-like C-terminal" evidence="1">
    <location>
        <begin position="290"/>
        <end position="411"/>
    </location>
</feature>
<dbReference type="Pfam" id="PF06722">
    <property type="entry name" value="EryCIII-like_C"/>
    <property type="match status" value="1"/>
</dbReference>
<sequence length="435" mass="46720">MSTILFTLSPITGHVRPALPVVRELVAAGHDVRVYTGSKFASAVLATGAGVEPMVAGRDLDDSLIDEWALAHGAPKPGVRRLQFDARHHFVETVPGFLEDVDAIVARHRPDVIVSDNAFIAGSIAGRRHGIPSVVFSVSPLPLTSRDTMPFGTGLMPPTTAGGRLVARGLRVLIEKVVFRSVQRRAHELVVAAGMPPQRGFFFDWSQTMATRVLQTSVPGLEYPRSDLPEKVETVGALLPRGVESFEEPTWWGDVRAARAAGRPVVLVTQGTIATDSRRLVRPALEGLADEDVLVVATTDDDSVAVPPNARVTPFVPFDRLLPFVDVMVTNGGFGGVQLALSHGVPLVVAGRTEDKAEVGARVEWSGAGVRARVDRDDVTSPRAVRESVRRLLTTPSFRARARELEAEYAQYDGIAGVARVVSDLAAARREVAVG</sequence>
<name>A0ABT7S768_9CELL</name>
<protein>
    <submittedName>
        <fullName evidence="2">Glycosyltransferase</fullName>
    </submittedName>
</protein>
<dbReference type="InterPro" id="IPR010610">
    <property type="entry name" value="EryCIII-like_C"/>
</dbReference>
<proteinExistence type="predicted"/>
<dbReference type="PANTHER" id="PTHR48050">
    <property type="entry name" value="STEROL 3-BETA-GLUCOSYLTRANSFERASE"/>
    <property type="match status" value="1"/>
</dbReference>
<dbReference type="InterPro" id="IPR002213">
    <property type="entry name" value="UDP_glucos_trans"/>
</dbReference>
<evidence type="ECO:0000313" key="2">
    <source>
        <dbReference type="EMBL" id="MDM7831464.1"/>
    </source>
</evidence>
<organism evidence="2 3">
    <name type="scientific">Cellulomonas edaphi</name>
    <dbReference type="NCBI Taxonomy" id="3053468"/>
    <lineage>
        <taxon>Bacteria</taxon>
        <taxon>Bacillati</taxon>
        <taxon>Actinomycetota</taxon>
        <taxon>Actinomycetes</taxon>
        <taxon>Micrococcales</taxon>
        <taxon>Cellulomonadaceae</taxon>
        <taxon>Cellulomonas</taxon>
    </lineage>
</organism>
<comment type="caution">
    <text evidence="2">The sequence shown here is derived from an EMBL/GenBank/DDBJ whole genome shotgun (WGS) entry which is preliminary data.</text>
</comment>
<evidence type="ECO:0000313" key="3">
    <source>
        <dbReference type="Proteomes" id="UP001321453"/>
    </source>
</evidence>
<dbReference type="Gene3D" id="3.40.50.2000">
    <property type="entry name" value="Glycogen Phosphorylase B"/>
    <property type="match status" value="2"/>
</dbReference>
<dbReference type="CDD" id="cd03784">
    <property type="entry name" value="GT1_Gtf-like"/>
    <property type="match status" value="1"/>
</dbReference>
<dbReference type="PANTHER" id="PTHR48050:SF13">
    <property type="entry name" value="STEROL 3-BETA-GLUCOSYLTRANSFERASE UGT80A2"/>
    <property type="match status" value="1"/>
</dbReference>
<dbReference type="SUPFAM" id="SSF53756">
    <property type="entry name" value="UDP-Glycosyltransferase/glycogen phosphorylase"/>
    <property type="match status" value="1"/>
</dbReference>
<dbReference type="EMBL" id="JAUCGR010000002">
    <property type="protein sequence ID" value="MDM7831464.1"/>
    <property type="molecule type" value="Genomic_DNA"/>
</dbReference>
<keyword evidence="3" id="KW-1185">Reference proteome</keyword>
<evidence type="ECO:0000259" key="1">
    <source>
        <dbReference type="Pfam" id="PF06722"/>
    </source>
</evidence>
<dbReference type="RefSeq" id="WP_289446790.1">
    <property type="nucleotide sequence ID" value="NZ_JAUCGR010000002.1"/>
</dbReference>
<dbReference type="Proteomes" id="UP001321453">
    <property type="component" value="Unassembled WGS sequence"/>
</dbReference>
<gene>
    <name evidence="2" type="ORF">QRT05_08970</name>
</gene>